<reference evidence="1 2" key="1">
    <citation type="submission" date="2015-09" db="EMBL/GenBank/DDBJ databases">
        <title>Draft genome of a European isolate of the apple canker pathogen Neonectria ditissima.</title>
        <authorList>
            <person name="Gomez-Cortecero A."/>
            <person name="Harrison R.J."/>
            <person name="Armitage A.D."/>
        </authorList>
    </citation>
    <scope>NUCLEOTIDE SEQUENCE [LARGE SCALE GENOMIC DNA]</scope>
    <source>
        <strain evidence="1 2">R09/05</strain>
    </source>
</reference>
<dbReference type="EMBL" id="LKCW01000106">
    <property type="protein sequence ID" value="KPM39479.1"/>
    <property type="molecule type" value="Genomic_DNA"/>
</dbReference>
<gene>
    <name evidence="1" type="ORF">AK830_g7084</name>
</gene>
<organism evidence="1 2">
    <name type="scientific">Neonectria ditissima</name>
    <dbReference type="NCBI Taxonomy" id="78410"/>
    <lineage>
        <taxon>Eukaryota</taxon>
        <taxon>Fungi</taxon>
        <taxon>Dikarya</taxon>
        <taxon>Ascomycota</taxon>
        <taxon>Pezizomycotina</taxon>
        <taxon>Sordariomycetes</taxon>
        <taxon>Hypocreomycetidae</taxon>
        <taxon>Hypocreales</taxon>
        <taxon>Nectriaceae</taxon>
        <taxon>Neonectria</taxon>
    </lineage>
</organism>
<dbReference type="AlphaFoldDB" id="A0A0P7ANV4"/>
<evidence type="ECO:0000313" key="1">
    <source>
        <dbReference type="EMBL" id="KPM39479.1"/>
    </source>
</evidence>
<evidence type="ECO:0000313" key="2">
    <source>
        <dbReference type="Proteomes" id="UP000050424"/>
    </source>
</evidence>
<name>A0A0P7ANV4_9HYPO</name>
<dbReference type="Proteomes" id="UP000050424">
    <property type="component" value="Unassembled WGS sequence"/>
</dbReference>
<comment type="caution">
    <text evidence="1">The sequence shown here is derived from an EMBL/GenBank/DDBJ whole genome shotgun (WGS) entry which is preliminary data.</text>
</comment>
<proteinExistence type="predicted"/>
<accession>A0A0P7ANV4</accession>
<keyword evidence="2" id="KW-1185">Reference proteome</keyword>
<protein>
    <submittedName>
        <fullName evidence="1">Uncharacterized protein</fullName>
    </submittedName>
</protein>
<sequence length="131" mass="14269">MGLTSQKNPVGLKTKYPVQSPVTLLMCGVQVSAIYSAECRPKVNRAYRECVARDMSPVDTGSIQLIQVLPGPDDDACLLGMLNEGNPQDHVDLQVVSDRYGVQKALLVKDGFINLHKFPSVPRVGNPTYLA</sequence>